<name>A0A0K2UJW0_LEPSM</name>
<dbReference type="AlphaFoldDB" id="A0A0K2UJW0"/>
<proteinExistence type="predicted"/>
<dbReference type="EMBL" id="HACA01021198">
    <property type="protein sequence ID" value="CDW38559.1"/>
    <property type="molecule type" value="Transcribed_RNA"/>
</dbReference>
<protein>
    <submittedName>
        <fullName evidence="1">Uncharacterized protein</fullName>
    </submittedName>
</protein>
<evidence type="ECO:0000313" key="1">
    <source>
        <dbReference type="EMBL" id="CDW38559.1"/>
    </source>
</evidence>
<accession>A0A0K2UJW0</accession>
<sequence length="32" mass="4009">LILINLYLNLFEYYQLLQRLIALSWLERLKEI</sequence>
<reference evidence="1" key="1">
    <citation type="submission" date="2014-05" db="EMBL/GenBank/DDBJ databases">
        <authorList>
            <person name="Chronopoulou M."/>
        </authorList>
    </citation>
    <scope>NUCLEOTIDE SEQUENCE</scope>
    <source>
        <tissue evidence="1">Whole organism</tissue>
    </source>
</reference>
<feature type="non-terminal residue" evidence="1">
    <location>
        <position position="1"/>
    </location>
</feature>
<organism evidence="1">
    <name type="scientific">Lepeophtheirus salmonis</name>
    <name type="common">Salmon louse</name>
    <name type="synonym">Caligus salmonis</name>
    <dbReference type="NCBI Taxonomy" id="72036"/>
    <lineage>
        <taxon>Eukaryota</taxon>
        <taxon>Metazoa</taxon>
        <taxon>Ecdysozoa</taxon>
        <taxon>Arthropoda</taxon>
        <taxon>Crustacea</taxon>
        <taxon>Multicrustacea</taxon>
        <taxon>Hexanauplia</taxon>
        <taxon>Copepoda</taxon>
        <taxon>Siphonostomatoida</taxon>
        <taxon>Caligidae</taxon>
        <taxon>Lepeophtheirus</taxon>
    </lineage>
</organism>